<keyword evidence="3" id="KW-1185">Reference proteome</keyword>
<evidence type="ECO:0000259" key="1">
    <source>
        <dbReference type="Pfam" id="PF01882"/>
    </source>
</evidence>
<dbReference type="InterPro" id="IPR002881">
    <property type="entry name" value="DUF58"/>
</dbReference>
<dbReference type="EMBL" id="BSOH01000007">
    <property type="protein sequence ID" value="GLR16631.1"/>
    <property type="molecule type" value="Genomic_DNA"/>
</dbReference>
<accession>A0AA37WCM0</accession>
<dbReference type="PANTHER" id="PTHR33608:SF3">
    <property type="entry name" value="SLR2013 PROTEIN"/>
    <property type="match status" value="1"/>
</dbReference>
<sequence length="375" mass="43623">MSDRFSNGDDNVINIKLQNYYNQKVHLTIIDEIPFQFQRRDVSWKASMDPEESSELSYHLKPVKRGVYHFGCLNVFASFFLRLVERRFQFGEGKEVAVYPSYLQMRKYEIAAISKNLSAYGIKKVRRIGTSMEFEQIKDYVRGDDPRSINWKATARANALMINQFQEEKSQQVYSLIDKGRLMKMPFEGMSLLDYAINACLVISNIAIKKGDKAGLISFSKKLSTVVSANKRPGHMRKILEGLYRQKTRYEEANFELLAAFVRKKITERSLLLLFTNFESQTSMNRQMPYLKMLAKKHVLVVIFFRNTGIKEVLKTRPKDVEGIYHQTIAEHLDHEKNLMIKELKRHGIYGIVTEPRNLTVDTINKYLALKAKSF</sequence>
<dbReference type="PANTHER" id="PTHR33608">
    <property type="entry name" value="BLL2464 PROTEIN"/>
    <property type="match status" value="1"/>
</dbReference>
<dbReference type="Proteomes" id="UP001156666">
    <property type="component" value="Unassembled WGS sequence"/>
</dbReference>
<dbReference type="Pfam" id="PF01882">
    <property type="entry name" value="DUF58"/>
    <property type="match status" value="1"/>
</dbReference>
<proteinExistence type="predicted"/>
<reference evidence="2" key="2">
    <citation type="submission" date="2023-01" db="EMBL/GenBank/DDBJ databases">
        <title>Draft genome sequence of Portibacter lacus strain NBRC 108769.</title>
        <authorList>
            <person name="Sun Q."/>
            <person name="Mori K."/>
        </authorList>
    </citation>
    <scope>NUCLEOTIDE SEQUENCE</scope>
    <source>
        <strain evidence="2">NBRC 108769</strain>
    </source>
</reference>
<protein>
    <recommendedName>
        <fullName evidence="1">DUF58 domain-containing protein</fullName>
    </recommendedName>
</protein>
<evidence type="ECO:0000313" key="3">
    <source>
        <dbReference type="Proteomes" id="UP001156666"/>
    </source>
</evidence>
<reference evidence="2" key="1">
    <citation type="journal article" date="2014" name="Int. J. Syst. Evol. Microbiol.">
        <title>Complete genome sequence of Corynebacterium casei LMG S-19264T (=DSM 44701T), isolated from a smear-ripened cheese.</title>
        <authorList>
            <consortium name="US DOE Joint Genome Institute (JGI-PGF)"/>
            <person name="Walter F."/>
            <person name="Albersmeier A."/>
            <person name="Kalinowski J."/>
            <person name="Ruckert C."/>
        </authorList>
    </citation>
    <scope>NUCLEOTIDE SEQUENCE</scope>
    <source>
        <strain evidence="2">NBRC 108769</strain>
    </source>
</reference>
<dbReference type="AlphaFoldDB" id="A0AA37WCM0"/>
<feature type="domain" description="DUF58" evidence="1">
    <location>
        <begin position="137"/>
        <end position="303"/>
    </location>
</feature>
<comment type="caution">
    <text evidence="2">The sequence shown here is derived from an EMBL/GenBank/DDBJ whole genome shotgun (WGS) entry which is preliminary data.</text>
</comment>
<evidence type="ECO:0000313" key="2">
    <source>
        <dbReference type="EMBL" id="GLR16631.1"/>
    </source>
</evidence>
<organism evidence="2 3">
    <name type="scientific">Portibacter lacus</name>
    <dbReference type="NCBI Taxonomy" id="1099794"/>
    <lineage>
        <taxon>Bacteria</taxon>
        <taxon>Pseudomonadati</taxon>
        <taxon>Bacteroidota</taxon>
        <taxon>Saprospiria</taxon>
        <taxon>Saprospirales</taxon>
        <taxon>Haliscomenobacteraceae</taxon>
        <taxon>Portibacter</taxon>
    </lineage>
</organism>
<name>A0AA37WCM0_9BACT</name>
<gene>
    <name evidence="2" type="ORF">GCM10007940_12460</name>
</gene>